<evidence type="ECO:0000259" key="1">
    <source>
        <dbReference type="Pfam" id="PF00668"/>
    </source>
</evidence>
<dbReference type="RefSeq" id="WP_344889265.1">
    <property type="nucleotide sequence ID" value="NZ_BAAAZP010000152.1"/>
</dbReference>
<dbReference type="Gene3D" id="3.30.559.30">
    <property type="entry name" value="Nonribosomal peptide synthetase, condensation domain"/>
    <property type="match status" value="1"/>
</dbReference>
<dbReference type="PANTHER" id="PTHR45527:SF1">
    <property type="entry name" value="FATTY ACID SYNTHASE"/>
    <property type="match status" value="1"/>
</dbReference>
<gene>
    <name evidence="2" type="ORF">GCM10022224_075290</name>
</gene>
<accession>A0ABP7CYS1</accession>
<dbReference type="EMBL" id="BAAAZP010000152">
    <property type="protein sequence ID" value="GAA3698255.1"/>
    <property type="molecule type" value="Genomic_DNA"/>
</dbReference>
<evidence type="ECO:0000313" key="3">
    <source>
        <dbReference type="Proteomes" id="UP001500902"/>
    </source>
</evidence>
<proteinExistence type="predicted"/>
<reference evidence="3" key="1">
    <citation type="journal article" date="2019" name="Int. J. Syst. Evol. Microbiol.">
        <title>The Global Catalogue of Microorganisms (GCM) 10K type strain sequencing project: providing services to taxonomists for standard genome sequencing and annotation.</title>
        <authorList>
            <consortium name="The Broad Institute Genomics Platform"/>
            <consortium name="The Broad Institute Genome Sequencing Center for Infectious Disease"/>
            <person name="Wu L."/>
            <person name="Ma J."/>
        </authorList>
    </citation>
    <scope>NUCLEOTIDE SEQUENCE [LARGE SCALE GENOMIC DNA]</scope>
    <source>
        <strain evidence="3">JCM 16904</strain>
    </source>
</reference>
<dbReference type="InterPro" id="IPR023213">
    <property type="entry name" value="CAT-like_dom_sf"/>
</dbReference>
<organism evidence="2 3">
    <name type="scientific">Nonomuraea antimicrobica</name>
    <dbReference type="NCBI Taxonomy" id="561173"/>
    <lineage>
        <taxon>Bacteria</taxon>
        <taxon>Bacillati</taxon>
        <taxon>Actinomycetota</taxon>
        <taxon>Actinomycetes</taxon>
        <taxon>Streptosporangiales</taxon>
        <taxon>Streptosporangiaceae</taxon>
        <taxon>Nonomuraea</taxon>
    </lineage>
</organism>
<dbReference type="Gene3D" id="3.30.559.10">
    <property type="entry name" value="Chloramphenicol acetyltransferase-like domain"/>
    <property type="match status" value="1"/>
</dbReference>
<protein>
    <recommendedName>
        <fullName evidence="1">Condensation domain-containing protein</fullName>
    </recommendedName>
</protein>
<feature type="domain" description="Condensation" evidence="1">
    <location>
        <begin position="41"/>
        <end position="342"/>
    </location>
</feature>
<comment type="caution">
    <text evidence="2">The sequence shown here is derived from an EMBL/GenBank/DDBJ whole genome shotgun (WGS) entry which is preliminary data.</text>
</comment>
<keyword evidence="3" id="KW-1185">Reference proteome</keyword>
<dbReference type="SUPFAM" id="SSF52777">
    <property type="entry name" value="CoA-dependent acyltransferases"/>
    <property type="match status" value="2"/>
</dbReference>
<sequence length="468" mass="51472">MKTDPRTFPLSASQELLWEHMAALSPGDPGAAPEVAVCLRELLGPLDPEVFRRAVAQVAARHDPLRMRFVTAGRDPLVVIEPGVENPLGFADLSALPGDRQEKELSKLCAETSGQPFDLGRAPLWRAWLVRLSSQHHVLIAAFFHLVADGWSTQVFAEEATAWYGSLTGRSPAPSEVRAGFPEILTMQARELAETAARREFWRRSLRPVPKPVAYPVRSIDPQMDVRAMEAVRFRFAAHVGRRLRGVAWRAKTTEYVALLTAYHILHRRRTDAERIVIGTTTLGRSSPVARRLIGQFTNDVYMATDIRGESSLADTVRQVHEALEAAMTNAVSFKSLAQAANPDFAAERPWPDIHLFDSYLQAEPPAAPDLEVAGLRVRQLRIDQGDAGSAASVLRAGDVPAFRLPIWIKKSAPFMLIDDDRLGGALVCNPGFFEEGLAKELVAEYVEIVEALAEDPSMPVAAVTSAL</sequence>
<dbReference type="Proteomes" id="UP001500902">
    <property type="component" value="Unassembled WGS sequence"/>
</dbReference>
<dbReference type="InterPro" id="IPR001242">
    <property type="entry name" value="Condensation_dom"/>
</dbReference>
<name>A0ABP7CYS1_9ACTN</name>
<dbReference type="PANTHER" id="PTHR45527">
    <property type="entry name" value="NONRIBOSOMAL PEPTIDE SYNTHETASE"/>
    <property type="match status" value="1"/>
</dbReference>
<evidence type="ECO:0000313" key="2">
    <source>
        <dbReference type="EMBL" id="GAA3698255.1"/>
    </source>
</evidence>
<dbReference type="Pfam" id="PF00668">
    <property type="entry name" value="Condensation"/>
    <property type="match status" value="1"/>
</dbReference>